<evidence type="ECO:0000313" key="2">
    <source>
        <dbReference type="EMBL" id="CAE0490069.1"/>
    </source>
</evidence>
<keyword evidence="1" id="KW-1133">Transmembrane helix</keyword>
<feature type="transmembrane region" description="Helical" evidence="1">
    <location>
        <begin position="82"/>
        <end position="102"/>
    </location>
</feature>
<keyword evidence="1" id="KW-0812">Transmembrane</keyword>
<keyword evidence="1" id="KW-0472">Membrane</keyword>
<sequence>MEAVQQDAAPSEYYATSPPEQAAMQEGLHTHYGFYQQPHNAERITDVLSGLRLLSFSFAVISLSLLASVMSDAGAITPKQRFLLAVAVIIAASSLAWMILLPASLGPSDSPSFGSRIHGAKFIIPASLLHDLLLSMLAFGAATAAAPENSGAKDVYSRVAASVAMMFFTAFSLSASLIYLGYSSVMMKHPVEKSEKHAEEGYL</sequence>
<name>A0A7S3QR12_DUNTE</name>
<organism evidence="2">
    <name type="scientific">Dunaliella tertiolecta</name>
    <name type="common">Green alga</name>
    <dbReference type="NCBI Taxonomy" id="3047"/>
    <lineage>
        <taxon>Eukaryota</taxon>
        <taxon>Viridiplantae</taxon>
        <taxon>Chlorophyta</taxon>
        <taxon>core chlorophytes</taxon>
        <taxon>Chlorophyceae</taxon>
        <taxon>CS clade</taxon>
        <taxon>Chlamydomonadales</taxon>
        <taxon>Dunaliellaceae</taxon>
        <taxon>Dunaliella</taxon>
    </lineage>
</organism>
<protein>
    <submittedName>
        <fullName evidence="2">Uncharacterized protein</fullName>
    </submittedName>
</protein>
<feature type="transmembrane region" description="Helical" evidence="1">
    <location>
        <begin position="159"/>
        <end position="182"/>
    </location>
</feature>
<evidence type="ECO:0000256" key="1">
    <source>
        <dbReference type="SAM" id="Phobius"/>
    </source>
</evidence>
<reference evidence="2" key="1">
    <citation type="submission" date="2021-01" db="EMBL/GenBank/DDBJ databases">
        <authorList>
            <person name="Corre E."/>
            <person name="Pelletier E."/>
            <person name="Niang G."/>
            <person name="Scheremetjew M."/>
            <person name="Finn R."/>
            <person name="Kale V."/>
            <person name="Holt S."/>
            <person name="Cochrane G."/>
            <person name="Meng A."/>
            <person name="Brown T."/>
            <person name="Cohen L."/>
        </authorList>
    </citation>
    <scope>NUCLEOTIDE SEQUENCE</scope>
    <source>
        <strain evidence="2">CCMP1320</strain>
    </source>
</reference>
<feature type="transmembrane region" description="Helical" evidence="1">
    <location>
        <begin position="122"/>
        <end position="147"/>
    </location>
</feature>
<dbReference type="EMBL" id="HBIP01009334">
    <property type="protein sequence ID" value="CAE0490069.1"/>
    <property type="molecule type" value="Transcribed_RNA"/>
</dbReference>
<dbReference type="AlphaFoldDB" id="A0A7S3QR12"/>
<gene>
    <name evidence="2" type="ORF">DTER00134_LOCUS5140</name>
</gene>
<proteinExistence type="predicted"/>
<accession>A0A7S3QR12</accession>
<feature type="transmembrane region" description="Helical" evidence="1">
    <location>
        <begin position="53"/>
        <end position="70"/>
    </location>
</feature>